<dbReference type="SMART" id="SM00283">
    <property type="entry name" value="MA"/>
    <property type="match status" value="1"/>
</dbReference>
<evidence type="ECO:0000256" key="4">
    <source>
        <dbReference type="ARBA" id="ARBA00022692"/>
    </source>
</evidence>
<reference evidence="13 14" key="1">
    <citation type="submission" date="2023-03" db="EMBL/GenBank/DDBJ databases">
        <title>Novel Species.</title>
        <authorList>
            <person name="Ma S."/>
        </authorList>
    </citation>
    <scope>NUCLEOTIDE SEQUENCE [LARGE SCALE GENOMIC DNA]</scope>
    <source>
        <strain evidence="13 14">LIND6LT2</strain>
    </source>
</reference>
<keyword evidence="2" id="KW-1003">Cell membrane</keyword>
<feature type="transmembrane region" description="Helical" evidence="10">
    <location>
        <begin position="303"/>
        <end position="324"/>
    </location>
</feature>
<feature type="domain" description="Methyl-accepting transducer" evidence="11">
    <location>
        <begin position="401"/>
        <end position="652"/>
    </location>
</feature>
<keyword evidence="4 10" id="KW-0812">Transmembrane</keyword>
<feature type="domain" description="HAMP" evidence="12">
    <location>
        <begin position="327"/>
        <end position="382"/>
    </location>
</feature>
<dbReference type="Pfam" id="PF02743">
    <property type="entry name" value="dCache_1"/>
    <property type="match status" value="1"/>
</dbReference>
<evidence type="ECO:0000256" key="9">
    <source>
        <dbReference type="PROSITE-ProRule" id="PRU00284"/>
    </source>
</evidence>
<evidence type="ECO:0000256" key="5">
    <source>
        <dbReference type="ARBA" id="ARBA00022989"/>
    </source>
</evidence>
<dbReference type="CDD" id="cd12912">
    <property type="entry name" value="PDC2_MCP_like"/>
    <property type="match status" value="1"/>
</dbReference>
<keyword evidence="6 10" id="KW-0472">Membrane</keyword>
<gene>
    <name evidence="13" type="ORF">QBE51_13090</name>
</gene>
<dbReference type="CDD" id="cd06225">
    <property type="entry name" value="HAMP"/>
    <property type="match status" value="1"/>
</dbReference>
<keyword evidence="5 10" id="KW-1133">Transmembrane helix</keyword>
<dbReference type="SMART" id="SM00304">
    <property type="entry name" value="HAMP"/>
    <property type="match status" value="1"/>
</dbReference>
<dbReference type="Pfam" id="PF00015">
    <property type="entry name" value="MCPsignal"/>
    <property type="match status" value="1"/>
</dbReference>
<evidence type="ECO:0000256" key="8">
    <source>
        <dbReference type="ARBA" id="ARBA00029447"/>
    </source>
</evidence>
<comment type="similarity">
    <text evidence="8">Belongs to the methyl-accepting chemotaxis (MCP) protein family.</text>
</comment>
<dbReference type="InterPro" id="IPR003660">
    <property type="entry name" value="HAMP_dom"/>
</dbReference>
<evidence type="ECO:0000259" key="12">
    <source>
        <dbReference type="PROSITE" id="PS50885"/>
    </source>
</evidence>
<keyword evidence="3" id="KW-0145">Chemotaxis</keyword>
<dbReference type="PROSITE" id="PS50111">
    <property type="entry name" value="CHEMOTAXIS_TRANSDUC_2"/>
    <property type="match status" value="1"/>
</dbReference>
<feature type="transmembrane region" description="Helical" evidence="10">
    <location>
        <begin position="12"/>
        <end position="33"/>
    </location>
</feature>
<accession>A0ABZ2Y342</accession>
<dbReference type="Gene3D" id="1.10.287.950">
    <property type="entry name" value="Methyl-accepting chemotaxis protein"/>
    <property type="match status" value="1"/>
</dbReference>
<keyword evidence="7 9" id="KW-0807">Transducer</keyword>
<keyword evidence="14" id="KW-1185">Reference proteome</keyword>
<dbReference type="PANTHER" id="PTHR32089:SF112">
    <property type="entry name" value="LYSOZYME-LIKE PROTEIN-RELATED"/>
    <property type="match status" value="1"/>
</dbReference>
<dbReference type="InterPro" id="IPR004089">
    <property type="entry name" value="MCPsignal_dom"/>
</dbReference>
<comment type="subcellular location">
    <subcellularLocation>
        <location evidence="1">Cell membrane</location>
        <topology evidence="1">Multi-pass membrane protein</topology>
    </subcellularLocation>
</comment>
<evidence type="ECO:0000256" key="3">
    <source>
        <dbReference type="ARBA" id="ARBA00022500"/>
    </source>
</evidence>
<dbReference type="Gene3D" id="3.30.450.20">
    <property type="entry name" value="PAS domain"/>
    <property type="match status" value="2"/>
</dbReference>
<evidence type="ECO:0000313" key="13">
    <source>
        <dbReference type="EMBL" id="WZL69704.1"/>
    </source>
</evidence>
<evidence type="ECO:0000256" key="2">
    <source>
        <dbReference type="ARBA" id="ARBA00022475"/>
    </source>
</evidence>
<protein>
    <submittedName>
        <fullName evidence="13">Methyl-accepting chemotaxis protein</fullName>
    </submittedName>
</protein>
<dbReference type="PROSITE" id="PS50885">
    <property type="entry name" value="HAMP"/>
    <property type="match status" value="1"/>
</dbReference>
<evidence type="ECO:0000259" key="11">
    <source>
        <dbReference type="PROSITE" id="PS50111"/>
    </source>
</evidence>
<evidence type="ECO:0000313" key="14">
    <source>
        <dbReference type="Proteomes" id="UP001486565"/>
    </source>
</evidence>
<organism evidence="13 14">
    <name type="scientific">Defluviitalea saccharophila</name>
    <dbReference type="NCBI Taxonomy" id="879970"/>
    <lineage>
        <taxon>Bacteria</taxon>
        <taxon>Bacillati</taxon>
        <taxon>Bacillota</taxon>
        <taxon>Clostridia</taxon>
        <taxon>Lachnospirales</taxon>
        <taxon>Defluviitaleaceae</taxon>
        <taxon>Defluviitalea</taxon>
    </lineage>
</organism>
<dbReference type="PANTHER" id="PTHR32089">
    <property type="entry name" value="METHYL-ACCEPTING CHEMOTAXIS PROTEIN MCPB"/>
    <property type="match status" value="1"/>
</dbReference>
<proteinExistence type="inferred from homology"/>
<dbReference type="Proteomes" id="UP001486565">
    <property type="component" value="Chromosome"/>
</dbReference>
<evidence type="ECO:0000256" key="6">
    <source>
        <dbReference type="ARBA" id="ARBA00023136"/>
    </source>
</evidence>
<evidence type="ECO:0000256" key="10">
    <source>
        <dbReference type="SAM" id="Phobius"/>
    </source>
</evidence>
<sequence>MINRFKSIQTQILAIAIVIILLALASVGAVISYQVNTQTRKDYLDSSNEQMKLAEHSIKIFYDQIDKNINMLATHPLTLQVNDGTITSYKNTSTETNMTPSKNGGLEQELYFVFDQYAQAHPGTLYVYLATEDGGYLNWPETSIPAEYDPTTRGWYQIGLSGNGAIMRTAPYQATSGAMVISNLRTFTNKNGKLMGTIGIDVEQSVISDMLSQIRTEKNAFFMMVHNTGMIVADGNNPENNFKMIEEVNIAGLENILSENLAPFFTTINGEEYFVNPRKVDGTDWILASFVPEKELTAGARNISYTVLVVSILMLALTVVLIHFSTKKITKPIIRASEHLKIISSGDFSQDLDSKYLVRKDEIGTITNGISNMKNSLVQLVKSIQNESEAIETKSLHIVDNVDILNHDLQEISATTEELAASMEETAASSQQMMAISNEIKRMIESIVEETEKGAISAKEISQRATSTRENVSDARRKASDIFIVTKNKLEEAIENSRVVEQINILTESIMQITEQTNLLALNAAIEAARAGEAGKGFSVVADEIRKLAEQSKNTVLKIQDVTTSVTSAVDRLSSSSNDLLSFVSTDVYNDYQVMLDVSEKYNEDAKFIDNLISVFHSTCEKLSISIQEILTTIDAVATAANEGAAGTTDIADRVSEASTKSTGIMKEVLESKESIDRLEIGVKKFKI</sequence>
<evidence type="ECO:0000256" key="1">
    <source>
        <dbReference type="ARBA" id="ARBA00004651"/>
    </source>
</evidence>
<dbReference type="InterPro" id="IPR033479">
    <property type="entry name" value="dCache_1"/>
</dbReference>
<dbReference type="SUPFAM" id="SSF58104">
    <property type="entry name" value="Methyl-accepting chemotaxis protein (MCP) signaling domain"/>
    <property type="match status" value="1"/>
</dbReference>
<dbReference type="RefSeq" id="WP_341876691.1">
    <property type="nucleotide sequence ID" value="NZ_CP121687.1"/>
</dbReference>
<evidence type="ECO:0000256" key="7">
    <source>
        <dbReference type="ARBA" id="ARBA00023224"/>
    </source>
</evidence>
<dbReference type="EMBL" id="CP121687">
    <property type="protein sequence ID" value="WZL69704.1"/>
    <property type="molecule type" value="Genomic_DNA"/>
</dbReference>
<name>A0ABZ2Y342_9FIRM</name>